<accession>A0AA38GA60</accession>
<evidence type="ECO:0000259" key="3">
    <source>
        <dbReference type="Pfam" id="PF03407"/>
    </source>
</evidence>
<dbReference type="PANTHER" id="PTHR46038">
    <property type="entry name" value="EXPRESSED PROTEIN-RELATED"/>
    <property type="match status" value="1"/>
</dbReference>
<dbReference type="GO" id="GO:0000139">
    <property type="term" value="C:Golgi membrane"/>
    <property type="evidence" value="ECO:0007669"/>
    <property type="project" value="UniProtKB-SubCell"/>
</dbReference>
<keyword evidence="5" id="KW-1185">Reference proteome</keyword>
<dbReference type="EMBL" id="JAHRHJ020000004">
    <property type="protein sequence ID" value="KAH9318105.1"/>
    <property type="molecule type" value="Genomic_DNA"/>
</dbReference>
<keyword evidence="2" id="KW-0328">Glycosyltransferase</keyword>
<dbReference type="InterPro" id="IPR029044">
    <property type="entry name" value="Nucleotide-diphossugar_trans"/>
</dbReference>
<dbReference type="InterPro" id="IPR005069">
    <property type="entry name" value="Nucl-diP-sugar_transferase"/>
</dbReference>
<dbReference type="GO" id="GO:0016757">
    <property type="term" value="F:glycosyltransferase activity"/>
    <property type="evidence" value="ECO:0007669"/>
    <property type="project" value="UniProtKB-KW"/>
</dbReference>
<evidence type="ECO:0000256" key="2">
    <source>
        <dbReference type="RuleBase" id="RU363055"/>
    </source>
</evidence>
<dbReference type="AlphaFoldDB" id="A0AA38GA60"/>
<keyword evidence="2" id="KW-0961">Cell wall biogenesis/degradation</keyword>
<dbReference type="Pfam" id="PF03407">
    <property type="entry name" value="Nucleotid_trans"/>
    <property type="match status" value="1"/>
</dbReference>
<organism evidence="4 5">
    <name type="scientific">Taxus chinensis</name>
    <name type="common">Chinese yew</name>
    <name type="synonym">Taxus wallichiana var. chinensis</name>
    <dbReference type="NCBI Taxonomy" id="29808"/>
    <lineage>
        <taxon>Eukaryota</taxon>
        <taxon>Viridiplantae</taxon>
        <taxon>Streptophyta</taxon>
        <taxon>Embryophyta</taxon>
        <taxon>Tracheophyta</taxon>
        <taxon>Spermatophyta</taxon>
        <taxon>Pinopsida</taxon>
        <taxon>Pinidae</taxon>
        <taxon>Conifers II</taxon>
        <taxon>Cupressales</taxon>
        <taxon>Taxaceae</taxon>
        <taxon>Taxus</taxon>
    </lineage>
</organism>
<feature type="domain" description="Nucleotide-diphospho-sugar transferase" evidence="3">
    <location>
        <begin position="55"/>
        <end position="252"/>
    </location>
</feature>
<comment type="subcellular location">
    <subcellularLocation>
        <location evidence="2">Golgi apparatus membrane</location>
        <topology evidence="2">Single-pass type II membrane protein</topology>
    </subcellularLocation>
</comment>
<dbReference type="SUPFAM" id="SSF53448">
    <property type="entry name" value="Nucleotide-diphospho-sugar transferases"/>
    <property type="match status" value="1"/>
</dbReference>
<reference evidence="4 5" key="1">
    <citation type="journal article" date="2021" name="Nat. Plants">
        <title>The Taxus genome provides insights into paclitaxel biosynthesis.</title>
        <authorList>
            <person name="Xiong X."/>
            <person name="Gou J."/>
            <person name="Liao Q."/>
            <person name="Li Y."/>
            <person name="Zhou Q."/>
            <person name="Bi G."/>
            <person name="Li C."/>
            <person name="Du R."/>
            <person name="Wang X."/>
            <person name="Sun T."/>
            <person name="Guo L."/>
            <person name="Liang H."/>
            <person name="Lu P."/>
            <person name="Wu Y."/>
            <person name="Zhang Z."/>
            <person name="Ro D.K."/>
            <person name="Shang Y."/>
            <person name="Huang S."/>
            <person name="Yan J."/>
        </authorList>
    </citation>
    <scope>NUCLEOTIDE SEQUENCE [LARGE SCALE GENOMIC DNA]</scope>
    <source>
        <strain evidence="4">Ta-2019</strain>
    </source>
</reference>
<keyword evidence="2" id="KW-0735">Signal-anchor</keyword>
<feature type="non-terminal residue" evidence="4">
    <location>
        <position position="376"/>
    </location>
</feature>
<keyword evidence="2" id="KW-0808">Transferase</keyword>
<gene>
    <name evidence="4" type="ORF">KI387_019874</name>
</gene>
<dbReference type="OMA" id="NEAWADP"/>
<dbReference type="InterPro" id="IPR044821">
    <property type="entry name" value="At1g28695/At4g15970-like"/>
</dbReference>
<dbReference type="PANTHER" id="PTHR46038:SF38">
    <property type="entry name" value="GLYCOSYLTRANSFERASE-RELATED"/>
    <property type="match status" value="1"/>
</dbReference>
<name>A0AA38GA60_TAXCH</name>
<dbReference type="GO" id="GO:0071555">
    <property type="term" value="P:cell wall organization"/>
    <property type="evidence" value="ECO:0007669"/>
    <property type="project" value="UniProtKB-KW"/>
</dbReference>
<evidence type="ECO:0000256" key="1">
    <source>
        <dbReference type="ARBA" id="ARBA00007033"/>
    </source>
</evidence>
<evidence type="ECO:0000313" key="4">
    <source>
        <dbReference type="EMBL" id="KAH9318105.1"/>
    </source>
</evidence>
<dbReference type="EC" id="2.4.2.-" evidence="2"/>
<dbReference type="Proteomes" id="UP000824469">
    <property type="component" value="Unassembled WGS sequence"/>
</dbReference>
<comment type="similarity">
    <text evidence="1 2">Belongs to the glycosyltransferase 77 family.</text>
</comment>
<sequence length="376" mass="43699">NREAANLERILRKAAMPDNTIIISNYHFESCMGDSISMIDLFLESFRGGDGISSFLKHLVIVALDQKAYDRCQYIHAHCFMLKTEGVDFSGEKFFMTDDYLKMMWRRIDFMRMILELGFNFVFTDADIMWFRDPFPHFSQNADFQIACDHFIGNSADLDNRPNGGFTYVNSNNRKIEIYKYRYRLREVYPGKHDQDVLNIIKYGEVITEMGLKMRFLDTAYFGGLCEPSKDLNKVCTMHVNCCYGLSNKLHDVRLMLEDWKHFQSMTEKDKRLQPVTWRVPLLCRRVYNGESPGASDTVRISTDEMHRSTKYGPISTLHVAGNGWMFFPKSSVSLVNINMPVEEINMEKFEAFRKAPRADGPAVALAISDPWRYEQ</sequence>
<comment type="caution">
    <text evidence="4">The sequence shown here is derived from an EMBL/GenBank/DDBJ whole genome shotgun (WGS) entry which is preliminary data.</text>
</comment>
<evidence type="ECO:0000313" key="5">
    <source>
        <dbReference type="Proteomes" id="UP000824469"/>
    </source>
</evidence>
<keyword evidence="2" id="KW-0333">Golgi apparatus</keyword>
<keyword evidence="2" id="KW-0812">Transmembrane</keyword>
<proteinExistence type="inferred from homology"/>
<protein>
    <recommendedName>
        <fullName evidence="2">Glycosyltransferase</fullName>
        <ecNumber evidence="2">2.4.2.-</ecNumber>
    </recommendedName>
</protein>